<evidence type="ECO:0000313" key="10">
    <source>
        <dbReference type="Proteomes" id="UP000548726"/>
    </source>
</evidence>
<proteinExistence type="inferred from homology"/>
<reference evidence="9 10" key="1">
    <citation type="journal article" date="2020" name="Cell Rep.">
        <title>Local necrotic cells trigger systemic immune activation via gut microbiome dysbiosis in Drosophila.</title>
        <authorList>
            <person name="Kosakamoto H."/>
            <person name="Yamauchi T."/>
            <person name="Akuzawa-Tokita Y."/>
            <person name="Nishimura K."/>
            <person name="Soga T."/>
            <person name="Murakami T."/>
            <person name="Mori H."/>
            <person name="Yamamoto K."/>
            <person name="Miyazaki R."/>
            <person name="Koto A."/>
            <person name="Miura M."/>
            <person name="Obata F."/>
        </authorList>
    </citation>
    <scope>NUCLEOTIDE SEQUENCE [LARGE SCALE GENOMIC DNA]</scope>
    <source>
        <strain evidence="9 10">Ai</strain>
    </source>
</reference>
<dbReference type="PANTHER" id="PTHR39322:SF1">
    <property type="entry name" value="ISOVALERYL-HOMOSERINE LACTONE SYNTHASE"/>
    <property type="match status" value="1"/>
</dbReference>
<sequence length="196" mass="22683">MLKVFTYSEKMRNYRSYENMVHARANIFHKRMNWDVVVEREREEDDYDREHNPLYIVAERPDGSHVTSMRLLPTTGPTMLRDIFYKFFPGCPDIYASNIWEATRYCATFKKGDSLAYTGELFVRLSEICLGSGIDIVTGVFFNPMLRVLNKSGWAPTPVMTSEYEGAPITLGTSEISERRMHDIARRYALENAARA</sequence>
<dbReference type="GO" id="GO:0007165">
    <property type="term" value="P:signal transduction"/>
    <property type="evidence" value="ECO:0007669"/>
    <property type="project" value="TreeGrafter"/>
</dbReference>
<dbReference type="PANTHER" id="PTHR39322">
    <property type="entry name" value="ACYL-HOMOSERINE-LACTONE SYNTHASE"/>
    <property type="match status" value="1"/>
</dbReference>
<keyword evidence="5 7" id="KW-0071">Autoinducer synthesis</keyword>
<evidence type="ECO:0000256" key="6">
    <source>
        <dbReference type="ARBA" id="ARBA00048576"/>
    </source>
</evidence>
<dbReference type="GO" id="GO:0061579">
    <property type="term" value="F:N-acyl homoserine lactone synthase activity"/>
    <property type="evidence" value="ECO:0007669"/>
    <property type="project" value="UniProtKB-UniRule"/>
</dbReference>
<dbReference type="GeneID" id="95617160"/>
<dbReference type="Pfam" id="PF00765">
    <property type="entry name" value="Autoind_synth"/>
    <property type="match status" value="1"/>
</dbReference>
<dbReference type="InterPro" id="IPR001690">
    <property type="entry name" value="Autoind_synthase"/>
</dbReference>
<evidence type="ECO:0000256" key="3">
    <source>
        <dbReference type="ARBA" id="ARBA00022679"/>
    </source>
</evidence>
<keyword evidence="4 8" id="KW-0949">S-adenosyl-L-methionine</keyword>
<evidence type="ECO:0000256" key="4">
    <source>
        <dbReference type="ARBA" id="ARBA00022691"/>
    </source>
</evidence>
<dbReference type="PROSITE" id="PS51187">
    <property type="entry name" value="AUTOINDUCER_SYNTH_2"/>
    <property type="match status" value="1"/>
</dbReference>
<organism evidence="9 10">
    <name type="scientific">Acetobacter persici</name>
    <dbReference type="NCBI Taxonomy" id="1076596"/>
    <lineage>
        <taxon>Bacteria</taxon>
        <taxon>Pseudomonadati</taxon>
        <taxon>Pseudomonadota</taxon>
        <taxon>Alphaproteobacteria</taxon>
        <taxon>Acetobacterales</taxon>
        <taxon>Acetobacteraceae</taxon>
        <taxon>Acetobacter</taxon>
    </lineage>
</organism>
<dbReference type="Gene3D" id="3.40.630.30">
    <property type="match status" value="1"/>
</dbReference>
<comment type="similarity">
    <text evidence="7 8">Belongs to the autoinducer synthase family.</text>
</comment>
<dbReference type="GO" id="GO:0009372">
    <property type="term" value="P:quorum sensing"/>
    <property type="evidence" value="ECO:0007669"/>
    <property type="project" value="UniProtKB-UniRule"/>
</dbReference>
<dbReference type="RefSeq" id="WP_086655165.1">
    <property type="nucleotide sequence ID" value="NZ_BLJP01000001.1"/>
</dbReference>
<keyword evidence="10" id="KW-1185">Reference proteome</keyword>
<evidence type="ECO:0000256" key="8">
    <source>
        <dbReference type="RuleBase" id="RU361135"/>
    </source>
</evidence>
<protein>
    <recommendedName>
        <fullName evidence="1 8">Acyl-homoserine-lactone synthase</fullName>
        <ecNumber evidence="1 8">2.3.1.184</ecNumber>
    </recommendedName>
    <alternativeName>
        <fullName evidence="8">Autoinducer synthesis protein</fullName>
    </alternativeName>
</protein>
<evidence type="ECO:0000256" key="5">
    <source>
        <dbReference type="ARBA" id="ARBA00022929"/>
    </source>
</evidence>
<name>A0A6V8I7L3_9PROT</name>
<accession>A0A6V8I7L3</accession>
<evidence type="ECO:0000256" key="7">
    <source>
        <dbReference type="PROSITE-ProRule" id="PRU00533"/>
    </source>
</evidence>
<comment type="caution">
    <text evidence="9">The sequence shown here is derived from an EMBL/GenBank/DDBJ whole genome shotgun (WGS) entry which is preliminary data.</text>
</comment>
<evidence type="ECO:0000313" key="9">
    <source>
        <dbReference type="EMBL" id="GFE92596.1"/>
    </source>
</evidence>
<dbReference type="SUPFAM" id="SSF55729">
    <property type="entry name" value="Acyl-CoA N-acyltransferases (Nat)"/>
    <property type="match status" value="1"/>
</dbReference>
<keyword evidence="3 8" id="KW-0808">Transferase</keyword>
<dbReference type="InterPro" id="IPR016181">
    <property type="entry name" value="Acyl_CoA_acyltransferase"/>
</dbReference>
<dbReference type="InterPro" id="IPR018311">
    <property type="entry name" value="Autoind_synth_CS"/>
</dbReference>
<evidence type="ECO:0000256" key="2">
    <source>
        <dbReference type="ARBA" id="ARBA00022654"/>
    </source>
</evidence>
<dbReference type="EMBL" id="BLJP01000001">
    <property type="protein sequence ID" value="GFE92596.1"/>
    <property type="molecule type" value="Genomic_DNA"/>
</dbReference>
<dbReference type="Proteomes" id="UP000548726">
    <property type="component" value="Unassembled WGS sequence"/>
</dbReference>
<evidence type="ECO:0000256" key="1">
    <source>
        <dbReference type="ARBA" id="ARBA00012340"/>
    </source>
</evidence>
<dbReference type="AlphaFoldDB" id="A0A6V8I7L3"/>
<keyword evidence="2 7" id="KW-0673">Quorum sensing</keyword>
<dbReference type="PROSITE" id="PS00949">
    <property type="entry name" value="AUTOINDUCER_SYNTH_1"/>
    <property type="match status" value="1"/>
</dbReference>
<gene>
    <name evidence="9" type="primary">cerI</name>
    <name evidence="9" type="ORF">DmAi_06550</name>
</gene>
<dbReference type="OrthoDB" id="6169313at2"/>
<dbReference type="EC" id="2.3.1.184" evidence="1 8"/>
<comment type="catalytic activity">
    <reaction evidence="6 8">
        <text>a fatty acyl-[ACP] + S-adenosyl-L-methionine = an N-acyl-L-homoserine lactone + S-methyl-5'-thioadenosine + holo-[ACP] + H(+)</text>
        <dbReference type="Rhea" id="RHEA:10096"/>
        <dbReference type="Rhea" id="RHEA-COMP:9685"/>
        <dbReference type="Rhea" id="RHEA-COMP:14125"/>
        <dbReference type="ChEBI" id="CHEBI:15378"/>
        <dbReference type="ChEBI" id="CHEBI:17509"/>
        <dbReference type="ChEBI" id="CHEBI:55474"/>
        <dbReference type="ChEBI" id="CHEBI:59789"/>
        <dbReference type="ChEBI" id="CHEBI:64479"/>
        <dbReference type="ChEBI" id="CHEBI:138651"/>
        <dbReference type="EC" id="2.3.1.184"/>
    </reaction>
</comment>
<dbReference type="PRINTS" id="PR01549">
    <property type="entry name" value="AUTOINDCRSYN"/>
</dbReference>